<evidence type="ECO:0000313" key="1">
    <source>
        <dbReference type="EMBL" id="KAJ7414520.1"/>
    </source>
</evidence>
<evidence type="ECO:0000313" key="2">
    <source>
        <dbReference type="Proteomes" id="UP001145742"/>
    </source>
</evidence>
<proteinExistence type="predicted"/>
<keyword evidence="2" id="KW-1185">Reference proteome</keyword>
<protein>
    <submittedName>
        <fullName evidence="1">Rna-directed dna polymerase from mobile element jockey-like</fullName>
    </submittedName>
</protein>
<dbReference type="EMBL" id="WHWB01034049">
    <property type="protein sequence ID" value="KAJ7414520.1"/>
    <property type="molecule type" value="Genomic_DNA"/>
</dbReference>
<accession>A0ABQ9D6P9</accession>
<gene>
    <name evidence="1" type="ORF">WISP_83566</name>
</gene>
<comment type="caution">
    <text evidence="1">The sequence shown here is derived from an EMBL/GenBank/DDBJ whole genome shotgun (WGS) entry which is preliminary data.</text>
</comment>
<reference evidence="1" key="1">
    <citation type="submission" date="2019-10" db="EMBL/GenBank/DDBJ databases">
        <authorList>
            <person name="Soares A.E.R."/>
            <person name="Aleixo A."/>
            <person name="Schneider P."/>
            <person name="Miyaki C.Y."/>
            <person name="Schneider M.P."/>
            <person name="Mello C."/>
            <person name="Vasconcelos A.T.R."/>
        </authorList>
    </citation>
    <scope>NUCLEOTIDE SEQUENCE</scope>
    <source>
        <tissue evidence="1">Muscle</tissue>
    </source>
</reference>
<organism evidence="1 2">
    <name type="scientific">Willisornis vidua</name>
    <name type="common">Xingu scale-backed antbird</name>
    <dbReference type="NCBI Taxonomy" id="1566151"/>
    <lineage>
        <taxon>Eukaryota</taxon>
        <taxon>Metazoa</taxon>
        <taxon>Chordata</taxon>
        <taxon>Craniata</taxon>
        <taxon>Vertebrata</taxon>
        <taxon>Euteleostomi</taxon>
        <taxon>Archelosauria</taxon>
        <taxon>Archosauria</taxon>
        <taxon>Dinosauria</taxon>
        <taxon>Saurischia</taxon>
        <taxon>Theropoda</taxon>
        <taxon>Coelurosauria</taxon>
        <taxon>Aves</taxon>
        <taxon>Neognathae</taxon>
        <taxon>Neoaves</taxon>
        <taxon>Telluraves</taxon>
        <taxon>Australaves</taxon>
        <taxon>Passeriformes</taxon>
        <taxon>Thamnophilidae</taxon>
        <taxon>Willisornis</taxon>
    </lineage>
</organism>
<dbReference type="Proteomes" id="UP001145742">
    <property type="component" value="Unassembled WGS sequence"/>
</dbReference>
<sequence length="124" mass="14136">MICDNQHISLKGKTKPVAFYNGLVTSVEKGRAMDVISLGFYEGTECTLSKFADDTKQSSDTPEGQDAIPRDLDKLKKWGHVNLKRFNKVKCKMLHLSQGNAQYQYRIKGLREAQLRRTLEMLVD</sequence>
<name>A0ABQ9D6P9_9PASS</name>